<dbReference type="PANTHER" id="PTHR43566:SF2">
    <property type="entry name" value="DUF4143 DOMAIN-CONTAINING PROTEIN"/>
    <property type="match status" value="1"/>
</dbReference>
<dbReference type="InterPro" id="IPR027417">
    <property type="entry name" value="P-loop_NTPase"/>
</dbReference>
<dbReference type="InterPro" id="IPR041682">
    <property type="entry name" value="AAA_14"/>
</dbReference>
<sequence>MYYHRQLEKKIKQTASEYACITLYGARQTGKSTMIRNLFPDFEYVTLDKSNERILATDDPELFLDSHGIPLIIDEIQKVPELMEAIKIRIDEAKLKSLSEVTTTPLMYILTGSNTHEIRENASETLAGRTALVEVNSFSECEKRKIEGGEFIPDIKSLQSKQKDLEPKNRHRIFEEIYLGGMPEYWIKRIDRDTFFESYIATYLEKDVSRMINVGRLDDFRKFMRIVALRTSQQLDYTEVGNAVGIDARTTKKWISILEASGIIMILQPYANNLSKRIIKTPKMYFMDTGLCAFLCGWSDPNILEDSPMAGAFFETYVVSEIVKSIRNEGKRIEHTLFYYRDRDRKEVDLIYVKDQTLYPIEIKKGIGKDKADKNFKILEQYKMPIETGLIIDTSDKVFPLNRNAYYCPVGMIGL</sequence>
<dbReference type="Pfam" id="PF13173">
    <property type="entry name" value="AAA_14"/>
    <property type="match status" value="1"/>
</dbReference>
<evidence type="ECO:0000313" key="4">
    <source>
        <dbReference type="Proteomes" id="UP000199228"/>
    </source>
</evidence>
<dbReference type="RefSeq" id="WP_090171493.1">
    <property type="nucleotide sequence ID" value="NZ_FMXR01000004.1"/>
</dbReference>
<dbReference type="InterPro" id="IPR025420">
    <property type="entry name" value="DUF4143"/>
</dbReference>
<protein>
    <recommendedName>
        <fullName evidence="5">AAA+ ATPase domain-containing protein</fullName>
    </recommendedName>
</protein>
<proteinExistence type="predicted"/>
<gene>
    <name evidence="3" type="ORF">SAMN02910417_00314</name>
</gene>
<reference evidence="3 4" key="1">
    <citation type="submission" date="2016-10" db="EMBL/GenBank/DDBJ databases">
        <authorList>
            <person name="de Groot N.N."/>
        </authorList>
    </citation>
    <scope>NUCLEOTIDE SEQUENCE [LARGE SCALE GENOMIC DNA]</scope>
    <source>
        <strain evidence="3 4">DSM 3217</strain>
    </source>
</reference>
<dbReference type="SUPFAM" id="SSF52980">
    <property type="entry name" value="Restriction endonuclease-like"/>
    <property type="match status" value="1"/>
</dbReference>
<dbReference type="PANTHER" id="PTHR43566">
    <property type="entry name" value="CONSERVED PROTEIN"/>
    <property type="match status" value="1"/>
</dbReference>
<keyword evidence="4" id="KW-1185">Reference proteome</keyword>
<feature type="domain" description="AAA" evidence="1">
    <location>
        <begin position="20"/>
        <end position="139"/>
    </location>
</feature>
<dbReference type="STRING" id="1732.SAMN02910417_00314"/>
<evidence type="ECO:0000259" key="2">
    <source>
        <dbReference type="Pfam" id="PF13635"/>
    </source>
</evidence>
<dbReference type="AlphaFoldDB" id="A0A1G6A6B2"/>
<dbReference type="Pfam" id="PF13635">
    <property type="entry name" value="DUF4143"/>
    <property type="match status" value="1"/>
</dbReference>
<evidence type="ECO:0000259" key="1">
    <source>
        <dbReference type="Pfam" id="PF13173"/>
    </source>
</evidence>
<name>A0A1G6A6B2_EUBOX</name>
<dbReference type="OrthoDB" id="9801684at2"/>
<dbReference type="Proteomes" id="UP000199228">
    <property type="component" value="Unassembled WGS sequence"/>
</dbReference>
<dbReference type="InterPro" id="IPR011335">
    <property type="entry name" value="Restrct_endonuc-II-like"/>
</dbReference>
<feature type="domain" description="DUF4143" evidence="2">
    <location>
        <begin position="205"/>
        <end position="365"/>
    </location>
</feature>
<evidence type="ECO:0008006" key="5">
    <source>
        <dbReference type="Google" id="ProtNLM"/>
    </source>
</evidence>
<accession>A0A1G6A6B2</accession>
<dbReference type="SUPFAM" id="SSF52540">
    <property type="entry name" value="P-loop containing nucleoside triphosphate hydrolases"/>
    <property type="match status" value="1"/>
</dbReference>
<organism evidence="3 4">
    <name type="scientific">Eubacterium oxidoreducens</name>
    <dbReference type="NCBI Taxonomy" id="1732"/>
    <lineage>
        <taxon>Bacteria</taxon>
        <taxon>Bacillati</taxon>
        <taxon>Bacillota</taxon>
        <taxon>Clostridia</taxon>
        <taxon>Eubacteriales</taxon>
        <taxon>Eubacteriaceae</taxon>
        <taxon>Eubacterium</taxon>
    </lineage>
</organism>
<evidence type="ECO:0000313" key="3">
    <source>
        <dbReference type="EMBL" id="SDB03987.1"/>
    </source>
</evidence>
<dbReference type="EMBL" id="FMXR01000004">
    <property type="protein sequence ID" value="SDB03987.1"/>
    <property type="molecule type" value="Genomic_DNA"/>
</dbReference>